<comment type="caution">
    <text evidence="1">The sequence shown here is derived from an EMBL/GenBank/DDBJ whole genome shotgun (WGS) entry which is preliminary data.</text>
</comment>
<reference evidence="1" key="1">
    <citation type="journal article" date="2022" name="bioRxiv">
        <title>Sequencing and chromosome-scale assembly of the giantPleurodeles waltlgenome.</title>
        <authorList>
            <person name="Brown T."/>
            <person name="Elewa A."/>
            <person name="Iarovenko S."/>
            <person name="Subramanian E."/>
            <person name="Araus A.J."/>
            <person name="Petzold A."/>
            <person name="Susuki M."/>
            <person name="Suzuki K.-i.T."/>
            <person name="Hayashi T."/>
            <person name="Toyoda A."/>
            <person name="Oliveira C."/>
            <person name="Osipova E."/>
            <person name="Leigh N.D."/>
            <person name="Simon A."/>
            <person name="Yun M.H."/>
        </authorList>
    </citation>
    <scope>NUCLEOTIDE SEQUENCE</scope>
    <source>
        <strain evidence="1">20211129_DDA</strain>
        <tissue evidence="1">Liver</tissue>
    </source>
</reference>
<protein>
    <submittedName>
        <fullName evidence="1">Uncharacterized protein</fullName>
    </submittedName>
</protein>
<evidence type="ECO:0000313" key="1">
    <source>
        <dbReference type="EMBL" id="KAJ1089767.1"/>
    </source>
</evidence>
<sequence length="75" mass="8568">MLCSFCGWPADPAIENSPLRWIRFFVCLRASTSWKIEAEVQEALEGQEHAANVRVDWEDAAEVKSRPVQTWVAAY</sequence>
<accession>A0AAV7LFF0</accession>
<keyword evidence="2" id="KW-1185">Reference proteome</keyword>
<dbReference type="Proteomes" id="UP001066276">
    <property type="component" value="Chromosome 11"/>
</dbReference>
<proteinExistence type="predicted"/>
<gene>
    <name evidence="1" type="ORF">NDU88_002912</name>
</gene>
<dbReference type="AlphaFoldDB" id="A0AAV7LFF0"/>
<evidence type="ECO:0000313" key="2">
    <source>
        <dbReference type="Proteomes" id="UP001066276"/>
    </source>
</evidence>
<name>A0AAV7LFF0_PLEWA</name>
<organism evidence="1 2">
    <name type="scientific">Pleurodeles waltl</name>
    <name type="common">Iberian ribbed newt</name>
    <dbReference type="NCBI Taxonomy" id="8319"/>
    <lineage>
        <taxon>Eukaryota</taxon>
        <taxon>Metazoa</taxon>
        <taxon>Chordata</taxon>
        <taxon>Craniata</taxon>
        <taxon>Vertebrata</taxon>
        <taxon>Euteleostomi</taxon>
        <taxon>Amphibia</taxon>
        <taxon>Batrachia</taxon>
        <taxon>Caudata</taxon>
        <taxon>Salamandroidea</taxon>
        <taxon>Salamandridae</taxon>
        <taxon>Pleurodelinae</taxon>
        <taxon>Pleurodeles</taxon>
    </lineage>
</organism>
<dbReference type="EMBL" id="JANPWB010000015">
    <property type="protein sequence ID" value="KAJ1089767.1"/>
    <property type="molecule type" value="Genomic_DNA"/>
</dbReference>